<keyword evidence="10" id="KW-1185">Reference proteome</keyword>
<sequence length="222" mass="22424">MDNRFNTIAGWALAGGIVLLGTSLVAGEYYKAERPEHMGYPIAGVVEEGNDAGPAADPPIAVRLASANIQAGQASFAKCQSCHTINQGGPNQMGPNLWGTVGEPIGQGKGGFAFSSALSGHGGNWTFENLDQWLKSPQSFASGTRMSFAGLSDPQERANVIAYLNSNGSNLPFPPVPAAPAEGATANGAAPDSNANVSAPATNAPGTPGVGGPAENQAAPSH</sequence>
<keyword evidence="1" id="KW-0813">Transport</keyword>
<keyword evidence="2 6" id="KW-0349">Heme</keyword>
<evidence type="ECO:0000313" key="9">
    <source>
        <dbReference type="EMBL" id="TXC63625.1"/>
    </source>
</evidence>
<feature type="region of interest" description="Disordered" evidence="7">
    <location>
        <begin position="174"/>
        <end position="222"/>
    </location>
</feature>
<proteinExistence type="predicted"/>
<dbReference type="PROSITE" id="PS51007">
    <property type="entry name" value="CYTC"/>
    <property type="match status" value="1"/>
</dbReference>
<evidence type="ECO:0000256" key="6">
    <source>
        <dbReference type="PROSITE-ProRule" id="PRU00433"/>
    </source>
</evidence>
<feature type="domain" description="Cytochrome c" evidence="8">
    <location>
        <begin position="67"/>
        <end position="168"/>
    </location>
</feature>
<dbReference type="Proteomes" id="UP000321249">
    <property type="component" value="Unassembled WGS sequence"/>
</dbReference>
<dbReference type="AlphaFoldDB" id="A0A5C6TUQ3"/>
<evidence type="ECO:0000256" key="7">
    <source>
        <dbReference type="SAM" id="MobiDB-lite"/>
    </source>
</evidence>
<gene>
    <name evidence="9" type="ORF">FRZ32_08100</name>
</gene>
<dbReference type="Gene3D" id="1.10.760.10">
    <property type="entry name" value="Cytochrome c-like domain"/>
    <property type="match status" value="1"/>
</dbReference>
<dbReference type="InterPro" id="IPR002327">
    <property type="entry name" value="Cyt_c_1A/1B"/>
</dbReference>
<evidence type="ECO:0000256" key="3">
    <source>
        <dbReference type="ARBA" id="ARBA00022723"/>
    </source>
</evidence>
<dbReference type="PANTHER" id="PTHR11961">
    <property type="entry name" value="CYTOCHROME C"/>
    <property type="match status" value="1"/>
</dbReference>
<dbReference type="Pfam" id="PF00034">
    <property type="entry name" value="Cytochrom_C"/>
    <property type="match status" value="1"/>
</dbReference>
<dbReference type="InterPro" id="IPR009056">
    <property type="entry name" value="Cyt_c-like_dom"/>
</dbReference>
<dbReference type="EMBL" id="VOQQ01000001">
    <property type="protein sequence ID" value="TXC63625.1"/>
    <property type="molecule type" value="Genomic_DNA"/>
</dbReference>
<keyword evidence="3 6" id="KW-0479">Metal-binding</keyword>
<dbReference type="OrthoDB" id="9805828at2"/>
<dbReference type="SUPFAM" id="SSF46626">
    <property type="entry name" value="Cytochrome c"/>
    <property type="match status" value="1"/>
</dbReference>
<protein>
    <submittedName>
        <fullName evidence="9">Cytochrome c family protein</fullName>
    </submittedName>
</protein>
<evidence type="ECO:0000256" key="2">
    <source>
        <dbReference type="ARBA" id="ARBA00022617"/>
    </source>
</evidence>
<feature type="compositionally biased region" description="Low complexity" evidence="7">
    <location>
        <begin position="179"/>
        <end position="191"/>
    </location>
</feature>
<accession>A0A5C6TUQ3</accession>
<dbReference type="RefSeq" id="WP_147043031.1">
    <property type="nucleotide sequence ID" value="NZ_BAABIR010000003.1"/>
</dbReference>
<keyword evidence="5 6" id="KW-0408">Iron</keyword>
<evidence type="ECO:0000313" key="10">
    <source>
        <dbReference type="Proteomes" id="UP000321249"/>
    </source>
</evidence>
<reference evidence="9 10" key="1">
    <citation type="journal article" date="2015" name="J. Microbiol.">
        <title>Sphingosinicella ginsenosidimutans sp. nov., with ginsenoside converting activity.</title>
        <authorList>
            <person name="Kim J.K."/>
            <person name="Kang M.S."/>
            <person name="Park S.C."/>
            <person name="Kim K.M."/>
            <person name="Choi K."/>
            <person name="Yoon M.H."/>
            <person name="Im W.T."/>
        </authorList>
    </citation>
    <scope>NUCLEOTIDE SEQUENCE [LARGE SCALE GENOMIC DNA]</scope>
    <source>
        <strain evidence="9 10">BS-11</strain>
    </source>
</reference>
<dbReference type="GO" id="GO:0009055">
    <property type="term" value="F:electron transfer activity"/>
    <property type="evidence" value="ECO:0007669"/>
    <property type="project" value="InterPro"/>
</dbReference>
<name>A0A5C6TUQ3_9SPHN</name>
<dbReference type="GO" id="GO:0046872">
    <property type="term" value="F:metal ion binding"/>
    <property type="evidence" value="ECO:0007669"/>
    <property type="project" value="UniProtKB-KW"/>
</dbReference>
<evidence type="ECO:0000259" key="8">
    <source>
        <dbReference type="PROSITE" id="PS51007"/>
    </source>
</evidence>
<dbReference type="GO" id="GO:0020037">
    <property type="term" value="F:heme binding"/>
    <property type="evidence" value="ECO:0007669"/>
    <property type="project" value="InterPro"/>
</dbReference>
<dbReference type="PRINTS" id="PR00604">
    <property type="entry name" value="CYTCHRMECIAB"/>
</dbReference>
<evidence type="ECO:0000256" key="4">
    <source>
        <dbReference type="ARBA" id="ARBA00022982"/>
    </source>
</evidence>
<dbReference type="InterPro" id="IPR036909">
    <property type="entry name" value="Cyt_c-like_dom_sf"/>
</dbReference>
<comment type="caution">
    <text evidence="9">The sequence shown here is derived from an EMBL/GenBank/DDBJ whole genome shotgun (WGS) entry which is preliminary data.</text>
</comment>
<keyword evidence="4" id="KW-0249">Electron transport</keyword>
<feature type="compositionally biased region" description="Polar residues" evidence="7">
    <location>
        <begin position="193"/>
        <end position="205"/>
    </location>
</feature>
<evidence type="ECO:0000256" key="5">
    <source>
        <dbReference type="ARBA" id="ARBA00023004"/>
    </source>
</evidence>
<evidence type="ECO:0000256" key="1">
    <source>
        <dbReference type="ARBA" id="ARBA00022448"/>
    </source>
</evidence>
<organism evidence="9 10">
    <name type="scientific">Allosphingosinicella ginsenosidimutans</name>
    <dbReference type="NCBI Taxonomy" id="1176539"/>
    <lineage>
        <taxon>Bacteria</taxon>
        <taxon>Pseudomonadati</taxon>
        <taxon>Pseudomonadota</taxon>
        <taxon>Alphaproteobacteria</taxon>
        <taxon>Sphingomonadales</taxon>
        <taxon>Sphingomonadaceae</taxon>
        <taxon>Allosphingosinicella</taxon>
    </lineage>
</organism>